<dbReference type="InterPro" id="IPR001841">
    <property type="entry name" value="Znf_RING"/>
</dbReference>
<feature type="domain" description="MATH" evidence="13">
    <location>
        <begin position="387"/>
        <end position="531"/>
    </location>
</feature>
<dbReference type="PROSITE" id="PS50144">
    <property type="entry name" value="MATH"/>
    <property type="match status" value="1"/>
</dbReference>
<dbReference type="PROSITE" id="PS00518">
    <property type="entry name" value="ZF_RING_1"/>
    <property type="match status" value="1"/>
</dbReference>
<dbReference type="AlphaFoldDB" id="A0A913XFI5"/>
<dbReference type="InterPro" id="IPR017907">
    <property type="entry name" value="Znf_RING_CS"/>
</dbReference>
<dbReference type="Pfam" id="PF21355">
    <property type="entry name" value="TRAF-mep_MATH"/>
    <property type="match status" value="1"/>
</dbReference>
<evidence type="ECO:0000256" key="2">
    <source>
        <dbReference type="ARBA" id="ARBA00022490"/>
    </source>
</evidence>
<dbReference type="Gene3D" id="3.30.40.10">
    <property type="entry name" value="Zinc/RING finger domain, C3HC4 (zinc finger)"/>
    <property type="match status" value="2"/>
</dbReference>
<dbReference type="SUPFAM" id="SSF49599">
    <property type="entry name" value="TRAF domain-like"/>
    <property type="match status" value="2"/>
</dbReference>
<evidence type="ECO:0000256" key="11">
    <source>
        <dbReference type="PROSITE-ProRule" id="PRU00207"/>
    </source>
</evidence>
<evidence type="ECO:0000259" key="13">
    <source>
        <dbReference type="PROSITE" id="PS50144"/>
    </source>
</evidence>
<keyword evidence="9" id="KW-0832">Ubl conjugation</keyword>
<dbReference type="GO" id="GO:0043122">
    <property type="term" value="P:regulation of canonical NF-kappaB signal transduction"/>
    <property type="evidence" value="ECO:0007669"/>
    <property type="project" value="TreeGrafter"/>
</dbReference>
<keyword evidence="5 11" id="KW-0479">Metal-binding</keyword>
<accession>A0A913XFI5</accession>
<dbReference type="InterPro" id="IPR001293">
    <property type="entry name" value="Znf_TRAF"/>
</dbReference>
<evidence type="ECO:0000256" key="8">
    <source>
        <dbReference type="ARBA" id="ARBA00022833"/>
    </source>
</evidence>
<dbReference type="GO" id="GO:0007165">
    <property type="term" value="P:signal transduction"/>
    <property type="evidence" value="ECO:0007669"/>
    <property type="project" value="InterPro"/>
</dbReference>
<keyword evidence="10" id="KW-0175">Coiled coil</keyword>
<dbReference type="InterPro" id="IPR002083">
    <property type="entry name" value="MATH/TRAF_dom"/>
</dbReference>
<dbReference type="EnsemblMetazoa" id="XM_021047986.2">
    <property type="protein sequence ID" value="XP_020903645.1"/>
    <property type="gene ID" value="LOC110242047"/>
</dbReference>
<dbReference type="GO" id="GO:0006915">
    <property type="term" value="P:apoptotic process"/>
    <property type="evidence" value="ECO:0007669"/>
    <property type="project" value="UniProtKB-KW"/>
</dbReference>
<evidence type="ECO:0000259" key="12">
    <source>
        <dbReference type="PROSITE" id="PS50089"/>
    </source>
</evidence>
<dbReference type="OMA" id="CENCINE"/>
<evidence type="ECO:0000256" key="10">
    <source>
        <dbReference type="ARBA" id="ARBA00023054"/>
    </source>
</evidence>
<dbReference type="GeneID" id="110242047"/>
<feature type="domain" description="TRAF-type" evidence="14">
    <location>
        <begin position="158"/>
        <end position="215"/>
    </location>
</feature>
<evidence type="ECO:0000256" key="3">
    <source>
        <dbReference type="ARBA" id="ARBA00022499"/>
    </source>
</evidence>
<evidence type="ECO:0000256" key="1">
    <source>
        <dbReference type="ARBA" id="ARBA00004496"/>
    </source>
</evidence>
<feature type="domain" description="RING-type" evidence="12">
    <location>
        <begin position="22"/>
        <end position="53"/>
    </location>
</feature>
<keyword evidence="3" id="KW-1017">Isopeptide bond</keyword>
<evidence type="ECO:0000256" key="9">
    <source>
        <dbReference type="ARBA" id="ARBA00022843"/>
    </source>
</evidence>
<dbReference type="PROSITE" id="PS50089">
    <property type="entry name" value="ZF_RING_2"/>
    <property type="match status" value="1"/>
</dbReference>
<evidence type="ECO:0008006" key="17">
    <source>
        <dbReference type="Google" id="ProtNLM"/>
    </source>
</evidence>
<dbReference type="FunFam" id="2.60.210.10:FF:000001">
    <property type="entry name" value="TNF receptor-associated factor"/>
    <property type="match status" value="1"/>
</dbReference>
<dbReference type="GO" id="GO:0008270">
    <property type="term" value="F:zinc ion binding"/>
    <property type="evidence" value="ECO:0007669"/>
    <property type="project" value="UniProtKB-KW"/>
</dbReference>
<organism evidence="15 16">
    <name type="scientific">Exaiptasia diaphana</name>
    <name type="common">Tropical sea anemone</name>
    <name type="synonym">Aiptasia pulchella</name>
    <dbReference type="NCBI Taxonomy" id="2652724"/>
    <lineage>
        <taxon>Eukaryota</taxon>
        <taxon>Metazoa</taxon>
        <taxon>Cnidaria</taxon>
        <taxon>Anthozoa</taxon>
        <taxon>Hexacorallia</taxon>
        <taxon>Actiniaria</taxon>
        <taxon>Aiptasiidae</taxon>
        <taxon>Exaiptasia</taxon>
    </lineage>
</organism>
<keyword evidence="2" id="KW-0963">Cytoplasm</keyword>
<dbReference type="Gene3D" id="2.60.210.10">
    <property type="entry name" value="Apoptosis, Tumor Necrosis Factor Receptor Associated Protein 2, Chain A"/>
    <property type="match status" value="1"/>
</dbReference>
<dbReference type="Proteomes" id="UP000887567">
    <property type="component" value="Unplaced"/>
</dbReference>
<dbReference type="GO" id="GO:0042981">
    <property type="term" value="P:regulation of apoptotic process"/>
    <property type="evidence" value="ECO:0007669"/>
    <property type="project" value="InterPro"/>
</dbReference>
<dbReference type="InterPro" id="IPR008974">
    <property type="entry name" value="TRAF-like"/>
</dbReference>
<keyword evidence="6" id="KW-0677">Repeat</keyword>
<dbReference type="PANTHER" id="PTHR10131">
    <property type="entry name" value="TNF RECEPTOR ASSOCIATED FACTOR"/>
    <property type="match status" value="1"/>
</dbReference>
<dbReference type="InterPro" id="IPR012227">
    <property type="entry name" value="TNF_rcpt-assoc_TRAF_met"/>
</dbReference>
<dbReference type="RefSeq" id="XP_020903645.1">
    <property type="nucleotide sequence ID" value="XM_021047986.2"/>
</dbReference>
<sequence length="532" mass="61828">MAFEPSYSNIVFIHPVEDKYKCVSCGDVLKNPVQSSCGHRFCRTCVDRILQCPKPVCPNDSEEIQIDQIFNDRGAAREIAALECYCPQKSSGCSWTGTVETLKEHECPYEKVSCIVDGCEELVLRCQLPRHVEKECKYRPIQCLYCTSLVPEIFLEKHFDECKKYLLECENRCGEKDIPRERMEEHKHMECPLERKYCRFHHFGCDFNNTREQLEEHMKDAQQKHLILAVESAEKSYCKLQELERKTLGLQETNRLLESYITSQKETLLTANETLSTQQVKLNKVEQFVQDQQKILDEMPKRQLCKENSRETQSINKNILEFEKKIESFSQKLKSLQEDVLFRSMTSYPSDRKNPRFDQIEQMLTVHEIHLAEHSQRLQILNASSYDGTFLWKIENYSQQFTEAVSNKTPSLYSPPFYTSRFGYKLCARIYLNGDGTGKGTHMSLFISVMRGEYDAVLPWPFTRRITLRLLDQSQNLDVTETFLPDPNSSSFQKPKSQMNIASGCPKFCAHSRLQSNGYVRDNTVFIKVIVG</sequence>
<dbReference type="OrthoDB" id="5947827at2759"/>
<evidence type="ECO:0000256" key="5">
    <source>
        <dbReference type="ARBA" id="ARBA00022723"/>
    </source>
</evidence>
<feature type="zinc finger region" description="TRAF-type" evidence="11">
    <location>
        <begin position="158"/>
        <end position="215"/>
    </location>
</feature>
<keyword evidence="7 11" id="KW-0863">Zinc-finger</keyword>
<evidence type="ECO:0000259" key="14">
    <source>
        <dbReference type="PROSITE" id="PS50145"/>
    </source>
</evidence>
<keyword evidence="16" id="KW-1185">Reference proteome</keyword>
<keyword evidence="4" id="KW-0053">Apoptosis</keyword>
<dbReference type="InterPro" id="IPR018957">
    <property type="entry name" value="Znf_C3HC4_RING-type"/>
</dbReference>
<evidence type="ECO:0000313" key="16">
    <source>
        <dbReference type="Proteomes" id="UP000887567"/>
    </source>
</evidence>
<dbReference type="GO" id="GO:0005737">
    <property type="term" value="C:cytoplasm"/>
    <property type="evidence" value="ECO:0007669"/>
    <property type="project" value="UniProtKB-SubCell"/>
</dbReference>
<feature type="domain" description="TRAF-type" evidence="14">
    <location>
        <begin position="104"/>
        <end position="151"/>
    </location>
</feature>
<dbReference type="Pfam" id="PF00097">
    <property type="entry name" value="zf-C3HC4"/>
    <property type="match status" value="1"/>
</dbReference>
<evidence type="ECO:0000256" key="6">
    <source>
        <dbReference type="ARBA" id="ARBA00022737"/>
    </source>
</evidence>
<dbReference type="InterPro" id="IPR013083">
    <property type="entry name" value="Znf_RING/FYVE/PHD"/>
</dbReference>
<comment type="subcellular location">
    <subcellularLocation>
        <location evidence="1">Cytoplasm</location>
    </subcellularLocation>
</comment>
<feature type="zinc finger region" description="TRAF-type" evidence="11">
    <location>
        <begin position="104"/>
        <end position="151"/>
    </location>
</feature>
<dbReference type="Pfam" id="PF02176">
    <property type="entry name" value="zf-TRAF"/>
    <property type="match status" value="1"/>
</dbReference>
<evidence type="ECO:0000256" key="7">
    <source>
        <dbReference type="ARBA" id="ARBA00022771"/>
    </source>
</evidence>
<dbReference type="SUPFAM" id="SSF57850">
    <property type="entry name" value="RING/U-box"/>
    <property type="match status" value="1"/>
</dbReference>
<keyword evidence="8 11" id="KW-0862">Zinc</keyword>
<proteinExistence type="predicted"/>
<dbReference type="PIRSF" id="PIRSF015614">
    <property type="entry name" value="TRAF"/>
    <property type="match status" value="1"/>
</dbReference>
<dbReference type="GO" id="GO:0005164">
    <property type="term" value="F:tumor necrosis factor receptor binding"/>
    <property type="evidence" value="ECO:0007669"/>
    <property type="project" value="TreeGrafter"/>
</dbReference>
<dbReference type="PROSITE" id="PS50145">
    <property type="entry name" value="ZF_TRAF"/>
    <property type="match status" value="2"/>
</dbReference>
<dbReference type="KEGG" id="epa:110242047"/>
<dbReference type="SMART" id="SM00061">
    <property type="entry name" value="MATH"/>
    <property type="match status" value="1"/>
</dbReference>
<reference evidence="15" key="1">
    <citation type="submission" date="2022-11" db="UniProtKB">
        <authorList>
            <consortium name="EnsemblMetazoa"/>
        </authorList>
    </citation>
    <scope>IDENTIFICATION</scope>
</reference>
<dbReference type="GO" id="GO:0009898">
    <property type="term" value="C:cytoplasmic side of plasma membrane"/>
    <property type="evidence" value="ECO:0007669"/>
    <property type="project" value="TreeGrafter"/>
</dbReference>
<dbReference type="InterPro" id="IPR049342">
    <property type="entry name" value="TRAF1-6_MATH_dom"/>
</dbReference>
<protein>
    <recommendedName>
        <fullName evidence="17">TNF receptor-associated factor</fullName>
    </recommendedName>
</protein>
<evidence type="ECO:0000256" key="4">
    <source>
        <dbReference type="ARBA" id="ARBA00022703"/>
    </source>
</evidence>
<name>A0A913XFI5_EXADI</name>
<evidence type="ECO:0000313" key="15">
    <source>
        <dbReference type="EnsemblMetazoa" id="XP_020903645.1"/>
    </source>
</evidence>
<dbReference type="PANTHER" id="PTHR10131:SF153">
    <property type="entry name" value="RING-TYPE DOMAIN-CONTAINING PROTEIN"/>
    <property type="match status" value="1"/>
</dbReference>